<accession>A0A9X7QNF3</accession>
<dbReference type="InterPro" id="IPR019758">
    <property type="entry name" value="Pept_S26A_signal_pept_1_CS"/>
</dbReference>
<dbReference type="GO" id="GO:0005886">
    <property type="term" value="C:plasma membrane"/>
    <property type="evidence" value="ECO:0007669"/>
    <property type="project" value="UniProtKB-SubCell"/>
</dbReference>
<comment type="catalytic activity">
    <reaction evidence="1 6">
        <text>Cleavage of hydrophobic, N-terminal signal or leader sequences from secreted and periplasmic proteins.</text>
        <dbReference type="EC" id="3.4.21.89"/>
    </reaction>
</comment>
<evidence type="ECO:0000313" key="8">
    <source>
        <dbReference type="EMBL" id="QDZ77333.1"/>
    </source>
</evidence>
<evidence type="ECO:0000256" key="1">
    <source>
        <dbReference type="ARBA" id="ARBA00000677"/>
    </source>
</evidence>
<name>A0A9X7QNF3_BACCE</name>
<dbReference type="SUPFAM" id="SSF51306">
    <property type="entry name" value="LexA/Signal peptidase"/>
    <property type="match status" value="1"/>
</dbReference>
<dbReference type="GO" id="GO:0009003">
    <property type="term" value="F:signal peptidase activity"/>
    <property type="evidence" value="ECO:0007669"/>
    <property type="project" value="UniProtKB-EC"/>
</dbReference>
<evidence type="ECO:0000256" key="5">
    <source>
        <dbReference type="ARBA" id="ARBA00022801"/>
    </source>
</evidence>
<dbReference type="InterPro" id="IPR019533">
    <property type="entry name" value="Peptidase_S26"/>
</dbReference>
<dbReference type="Proteomes" id="UP000321735">
    <property type="component" value="Chromosome"/>
</dbReference>
<evidence type="ECO:0000256" key="3">
    <source>
        <dbReference type="ARBA" id="ARBA00009370"/>
    </source>
</evidence>
<dbReference type="EC" id="3.4.21.89" evidence="4 6"/>
<dbReference type="PROSITE" id="PS00761">
    <property type="entry name" value="SPASE_I_3"/>
    <property type="match status" value="1"/>
</dbReference>
<organism evidence="8 9">
    <name type="scientific">Bacillus cereus</name>
    <dbReference type="NCBI Taxonomy" id="1396"/>
    <lineage>
        <taxon>Bacteria</taxon>
        <taxon>Bacillati</taxon>
        <taxon>Bacillota</taxon>
        <taxon>Bacilli</taxon>
        <taxon>Bacillales</taxon>
        <taxon>Bacillaceae</taxon>
        <taxon>Bacillus</taxon>
        <taxon>Bacillus cereus group</taxon>
    </lineage>
</organism>
<dbReference type="Pfam" id="PF10502">
    <property type="entry name" value="Peptidase_S26"/>
    <property type="match status" value="1"/>
</dbReference>
<dbReference type="Gene3D" id="2.10.109.10">
    <property type="entry name" value="Umud Fragment, subunit A"/>
    <property type="match status" value="1"/>
</dbReference>
<evidence type="ECO:0000256" key="6">
    <source>
        <dbReference type="RuleBase" id="RU362042"/>
    </source>
</evidence>
<evidence type="ECO:0000256" key="4">
    <source>
        <dbReference type="ARBA" id="ARBA00013208"/>
    </source>
</evidence>
<dbReference type="EMBL" id="CP031778">
    <property type="protein sequence ID" value="QDZ77333.1"/>
    <property type="molecule type" value="Genomic_DNA"/>
</dbReference>
<gene>
    <name evidence="8" type="primary">lepB</name>
    <name evidence="8" type="ORF">D0437_32160</name>
</gene>
<sequence>MPCIILLISFSLQFSSAQKTLQQNHKEQKEGYLDHTLLEEYKQLNYPETEIPSHKVFVMGDNRLNSIDSRTGLGDIDVSSIVGKAEFVFYPFNRVRIIN</sequence>
<dbReference type="InterPro" id="IPR000223">
    <property type="entry name" value="Pept_S26A_signal_pept_1"/>
</dbReference>
<comment type="subcellular location">
    <subcellularLocation>
        <location evidence="2">Cell membrane</location>
        <topology evidence="2">Single-pass type II membrane protein</topology>
    </subcellularLocation>
    <subcellularLocation>
        <location evidence="6">Membrane</location>
        <topology evidence="6">Single-pass type II membrane protein</topology>
    </subcellularLocation>
</comment>
<dbReference type="InterPro" id="IPR036286">
    <property type="entry name" value="LexA/Signal_pep-like_sf"/>
</dbReference>
<evidence type="ECO:0000256" key="2">
    <source>
        <dbReference type="ARBA" id="ARBA00004401"/>
    </source>
</evidence>
<comment type="similarity">
    <text evidence="3 6">Belongs to the peptidase S26 family.</text>
</comment>
<dbReference type="GO" id="GO:0006465">
    <property type="term" value="P:signal peptide processing"/>
    <property type="evidence" value="ECO:0007669"/>
    <property type="project" value="InterPro"/>
</dbReference>
<keyword evidence="6" id="KW-0645">Protease</keyword>
<protein>
    <recommendedName>
        <fullName evidence="4 6">Signal peptidase I</fullName>
        <ecNumber evidence="4 6">3.4.21.89</ecNumber>
    </recommendedName>
</protein>
<dbReference type="PANTHER" id="PTHR43390">
    <property type="entry name" value="SIGNAL PEPTIDASE I"/>
    <property type="match status" value="1"/>
</dbReference>
<dbReference type="GO" id="GO:0004252">
    <property type="term" value="F:serine-type endopeptidase activity"/>
    <property type="evidence" value="ECO:0007669"/>
    <property type="project" value="InterPro"/>
</dbReference>
<evidence type="ECO:0000259" key="7">
    <source>
        <dbReference type="Pfam" id="PF10502"/>
    </source>
</evidence>
<proteinExistence type="inferred from homology"/>
<evidence type="ECO:0000313" key="9">
    <source>
        <dbReference type="Proteomes" id="UP000321735"/>
    </source>
</evidence>
<feature type="domain" description="Peptidase S26" evidence="7">
    <location>
        <begin position="19"/>
        <end position="90"/>
    </location>
</feature>
<dbReference type="PANTHER" id="PTHR43390:SF1">
    <property type="entry name" value="CHLOROPLAST PROCESSING PEPTIDASE"/>
    <property type="match status" value="1"/>
</dbReference>
<keyword evidence="5 6" id="KW-0378">Hydrolase</keyword>
<reference evidence="8 9" key="1">
    <citation type="journal article" date="2019" name="Ecotoxicol. Environ. Saf.">
        <title>Microbial characterization of heavy metal resistant bacterial strains isolated from an electroplating wastewater treatment plant.</title>
        <authorList>
            <person name="Cai X."/>
            <person name="Zheng X."/>
            <person name="Zhang D."/>
            <person name="Iqbal W."/>
            <person name="Liu C."/>
            <person name="Yang B."/>
            <person name="Zhao X."/>
            <person name="Lu X."/>
            <person name="Mao Y."/>
        </authorList>
    </citation>
    <scope>NUCLEOTIDE SEQUENCE [LARGE SCALE GENOMIC DNA]</scope>
    <source>
        <strain evidence="8 9">Co1-1</strain>
    </source>
</reference>
<dbReference type="CDD" id="cd06530">
    <property type="entry name" value="S26_SPase_I"/>
    <property type="match status" value="1"/>
</dbReference>
<dbReference type="AlphaFoldDB" id="A0A9X7QNF3"/>
<dbReference type="NCBIfam" id="TIGR02227">
    <property type="entry name" value="sigpep_I_bact"/>
    <property type="match status" value="1"/>
</dbReference>